<dbReference type="PANTHER" id="PTHR43080">
    <property type="entry name" value="CBS DOMAIN-CONTAINING PROTEIN CBSX3, MITOCHONDRIAL"/>
    <property type="match status" value="1"/>
</dbReference>
<dbReference type="SUPFAM" id="SSF54631">
    <property type="entry name" value="CBS-domain pair"/>
    <property type="match status" value="1"/>
</dbReference>
<dbReference type="InterPro" id="IPR046353">
    <property type="entry name" value="CBS_C"/>
</dbReference>
<sequence>MSVVADEWSAPRKAALVVEVLGGGDAAAIAARAGLRREQVEAWAATGLAALEQALRVPDGPDTARVRHGDLRDLIAHPHTQAATVTAAPEDPLHLALQRMRAHDVSQLPVVQEGRIVGLLDESDLLLHVYGDAARFDDPVAAAMVDRLDKLPHTAPIEALLPVFGRGHVAIVMEGEQFLGLVTRSDLLSHLRQRQP</sequence>
<reference evidence="4 5" key="1">
    <citation type="submission" date="2019-03" db="EMBL/GenBank/DDBJ databases">
        <title>Genomic Encyclopedia of Type Strains, Phase IV (KMG-IV): sequencing the most valuable type-strain genomes for metagenomic binning, comparative biology and taxonomic classification.</title>
        <authorList>
            <person name="Goeker M."/>
        </authorList>
    </citation>
    <scope>NUCLEOTIDE SEQUENCE [LARGE SCALE GENOMIC DNA]</scope>
    <source>
        <strain evidence="4 5">DSM 13605</strain>
    </source>
</reference>
<evidence type="ECO:0000313" key="4">
    <source>
        <dbReference type="EMBL" id="TCT25430.1"/>
    </source>
</evidence>
<dbReference type="SMART" id="SM00116">
    <property type="entry name" value="CBS"/>
    <property type="match status" value="2"/>
</dbReference>
<evidence type="ECO:0000256" key="1">
    <source>
        <dbReference type="ARBA" id="ARBA00023122"/>
    </source>
</evidence>
<protein>
    <submittedName>
        <fullName evidence="4">CBS domain-containing protein</fullName>
    </submittedName>
</protein>
<evidence type="ECO:0000313" key="5">
    <source>
        <dbReference type="Proteomes" id="UP000295414"/>
    </source>
</evidence>
<evidence type="ECO:0000259" key="3">
    <source>
        <dbReference type="PROSITE" id="PS51371"/>
    </source>
</evidence>
<dbReference type="PROSITE" id="PS51371">
    <property type="entry name" value="CBS"/>
    <property type="match status" value="1"/>
</dbReference>
<dbReference type="Gene3D" id="3.10.580.10">
    <property type="entry name" value="CBS-domain"/>
    <property type="match status" value="1"/>
</dbReference>
<evidence type="ECO:0000256" key="2">
    <source>
        <dbReference type="PROSITE-ProRule" id="PRU00703"/>
    </source>
</evidence>
<keyword evidence="1 2" id="KW-0129">CBS domain</keyword>
<accession>A0A4R3NE09</accession>
<organism evidence="4 5">
    <name type="scientific">Thermomonas haemolytica</name>
    <dbReference type="NCBI Taxonomy" id="141949"/>
    <lineage>
        <taxon>Bacteria</taxon>
        <taxon>Pseudomonadati</taxon>
        <taxon>Pseudomonadota</taxon>
        <taxon>Gammaproteobacteria</taxon>
        <taxon>Lysobacterales</taxon>
        <taxon>Lysobacteraceae</taxon>
        <taxon>Thermomonas</taxon>
    </lineage>
</organism>
<name>A0A4R3NE09_9GAMM</name>
<proteinExistence type="predicted"/>
<dbReference type="AlphaFoldDB" id="A0A4R3NE09"/>
<gene>
    <name evidence="4" type="ORF">EDC34_102318</name>
</gene>
<comment type="caution">
    <text evidence="4">The sequence shown here is derived from an EMBL/GenBank/DDBJ whole genome shotgun (WGS) entry which is preliminary data.</text>
</comment>
<dbReference type="Proteomes" id="UP000295414">
    <property type="component" value="Unassembled WGS sequence"/>
</dbReference>
<feature type="domain" description="CBS" evidence="3">
    <location>
        <begin position="79"/>
        <end position="135"/>
    </location>
</feature>
<dbReference type="InterPro" id="IPR051257">
    <property type="entry name" value="Diverse_CBS-Domain"/>
</dbReference>
<dbReference type="EMBL" id="SMAP01000002">
    <property type="protein sequence ID" value="TCT25430.1"/>
    <property type="molecule type" value="Genomic_DNA"/>
</dbReference>
<dbReference type="InterPro" id="IPR000644">
    <property type="entry name" value="CBS_dom"/>
</dbReference>
<dbReference type="PANTHER" id="PTHR43080:SF2">
    <property type="entry name" value="CBS DOMAIN-CONTAINING PROTEIN"/>
    <property type="match status" value="1"/>
</dbReference>
<dbReference type="CDD" id="cd04608">
    <property type="entry name" value="CBS_pair_CBS"/>
    <property type="match status" value="1"/>
</dbReference>
<dbReference type="Pfam" id="PF00571">
    <property type="entry name" value="CBS"/>
    <property type="match status" value="2"/>
</dbReference>
<dbReference type="InterPro" id="IPR046342">
    <property type="entry name" value="CBS_dom_sf"/>
</dbReference>
<keyword evidence="5" id="KW-1185">Reference proteome</keyword>